<protein>
    <submittedName>
        <fullName evidence="6">Uncharacterized protein</fullName>
    </submittedName>
</protein>
<dbReference type="GO" id="GO:0006397">
    <property type="term" value="P:mRNA processing"/>
    <property type="evidence" value="ECO:0007669"/>
    <property type="project" value="UniProtKB-KW"/>
</dbReference>
<comment type="subcellular location">
    <subcellularLocation>
        <location evidence="1">Nucleus</location>
    </subcellularLocation>
</comment>
<dbReference type="GO" id="GO:0000381">
    <property type="term" value="P:regulation of alternative mRNA splicing, via spliceosome"/>
    <property type="evidence" value="ECO:0000318"/>
    <property type="project" value="GO_Central"/>
</dbReference>
<accession>A0A9R1VFT8</accession>
<dbReference type="GO" id="GO:0016556">
    <property type="term" value="P:mRNA modification"/>
    <property type="evidence" value="ECO:0007669"/>
    <property type="project" value="InterPro"/>
</dbReference>
<organism evidence="6 7">
    <name type="scientific">Lactuca sativa</name>
    <name type="common">Garden lettuce</name>
    <dbReference type="NCBI Taxonomy" id="4236"/>
    <lineage>
        <taxon>Eukaryota</taxon>
        <taxon>Viridiplantae</taxon>
        <taxon>Streptophyta</taxon>
        <taxon>Embryophyta</taxon>
        <taxon>Tracheophyta</taxon>
        <taxon>Spermatophyta</taxon>
        <taxon>Magnoliopsida</taxon>
        <taxon>eudicotyledons</taxon>
        <taxon>Gunneridae</taxon>
        <taxon>Pentapetalae</taxon>
        <taxon>asterids</taxon>
        <taxon>campanulids</taxon>
        <taxon>Asterales</taxon>
        <taxon>Asteraceae</taxon>
        <taxon>Cichorioideae</taxon>
        <taxon>Cichorieae</taxon>
        <taxon>Lactucinae</taxon>
        <taxon>Lactuca</taxon>
    </lineage>
</organism>
<keyword evidence="5" id="KW-0539">Nucleus</keyword>
<gene>
    <name evidence="6" type="ORF">LSAT_V11C500279410</name>
</gene>
<dbReference type="PANTHER" id="PTHR15217:SF0">
    <property type="entry name" value="PRE-MRNA-SPLICING REGULATOR WTAP"/>
    <property type="match status" value="1"/>
</dbReference>
<evidence type="ECO:0000256" key="3">
    <source>
        <dbReference type="ARBA" id="ARBA00022664"/>
    </source>
</evidence>
<name>A0A9R1VFT8_LACSA</name>
<dbReference type="PANTHER" id="PTHR15217">
    <property type="entry name" value="WILMS' TUMOR 1-ASSOCIATING PROTEIN"/>
    <property type="match status" value="1"/>
</dbReference>
<comment type="similarity">
    <text evidence="2">Belongs to the fl(2)d family.</text>
</comment>
<keyword evidence="4" id="KW-0508">mRNA splicing</keyword>
<dbReference type="AlphaFoldDB" id="A0A9R1VFT8"/>
<keyword evidence="7" id="KW-1185">Reference proteome</keyword>
<evidence type="ECO:0000256" key="4">
    <source>
        <dbReference type="ARBA" id="ARBA00023187"/>
    </source>
</evidence>
<dbReference type="EMBL" id="NBSK02000005">
    <property type="protein sequence ID" value="KAJ0203985.1"/>
    <property type="molecule type" value="Genomic_DNA"/>
</dbReference>
<sequence length="161" mass="18244">MWCVSSSSRPIASVVSLYPISRVFPANSKTEETASGVATGMILSLRESLENCKDNLATCQLELEATKSEIQKWHSAFQNDSYITIARKSKEKGRCVYSNHCKAGTGDIRFKCFFFKTIHIQSVVWELRSQLKPPSMQIRVSIYDQDMVLEPFLLKLKGILM</sequence>
<evidence type="ECO:0000256" key="2">
    <source>
        <dbReference type="ARBA" id="ARBA00010313"/>
    </source>
</evidence>
<reference evidence="6 7" key="1">
    <citation type="journal article" date="2017" name="Nat. Commun.">
        <title>Genome assembly with in vitro proximity ligation data and whole-genome triplication in lettuce.</title>
        <authorList>
            <person name="Reyes-Chin-Wo S."/>
            <person name="Wang Z."/>
            <person name="Yang X."/>
            <person name="Kozik A."/>
            <person name="Arikit S."/>
            <person name="Song C."/>
            <person name="Xia L."/>
            <person name="Froenicke L."/>
            <person name="Lavelle D.O."/>
            <person name="Truco M.J."/>
            <person name="Xia R."/>
            <person name="Zhu S."/>
            <person name="Xu C."/>
            <person name="Xu H."/>
            <person name="Xu X."/>
            <person name="Cox K."/>
            <person name="Korf I."/>
            <person name="Meyers B.C."/>
            <person name="Michelmore R.W."/>
        </authorList>
    </citation>
    <scope>NUCLEOTIDE SEQUENCE [LARGE SCALE GENOMIC DNA]</scope>
    <source>
        <strain evidence="7">cv. Salinas</strain>
        <tissue evidence="6">Seedlings</tissue>
    </source>
</reference>
<evidence type="ECO:0000313" key="7">
    <source>
        <dbReference type="Proteomes" id="UP000235145"/>
    </source>
</evidence>
<evidence type="ECO:0000256" key="1">
    <source>
        <dbReference type="ARBA" id="ARBA00004123"/>
    </source>
</evidence>
<evidence type="ECO:0000313" key="6">
    <source>
        <dbReference type="EMBL" id="KAJ0203985.1"/>
    </source>
</evidence>
<dbReference type="GO" id="GO:0008380">
    <property type="term" value="P:RNA splicing"/>
    <property type="evidence" value="ECO:0007669"/>
    <property type="project" value="UniProtKB-KW"/>
</dbReference>
<evidence type="ECO:0000256" key="5">
    <source>
        <dbReference type="ARBA" id="ARBA00023242"/>
    </source>
</evidence>
<keyword evidence="3" id="KW-0507">mRNA processing</keyword>
<comment type="caution">
    <text evidence="6">The sequence shown here is derived from an EMBL/GenBank/DDBJ whole genome shotgun (WGS) entry which is preliminary data.</text>
</comment>
<dbReference type="GO" id="GO:0005634">
    <property type="term" value="C:nucleus"/>
    <property type="evidence" value="ECO:0000318"/>
    <property type="project" value="GO_Central"/>
</dbReference>
<dbReference type="Proteomes" id="UP000235145">
    <property type="component" value="Unassembled WGS sequence"/>
</dbReference>
<dbReference type="InterPro" id="IPR033757">
    <property type="entry name" value="WTAP"/>
</dbReference>
<proteinExistence type="inferred from homology"/>